<dbReference type="EMBL" id="LR746266">
    <property type="protein sequence ID" value="CAA7393755.1"/>
    <property type="molecule type" value="Genomic_DNA"/>
</dbReference>
<protein>
    <submittedName>
        <fullName evidence="1">Uncharacterized protein</fullName>
    </submittedName>
</protein>
<dbReference type="AlphaFoldDB" id="A0A7I8K7R6"/>
<dbReference type="OrthoDB" id="1731766at2759"/>
<organism evidence="1 2">
    <name type="scientific">Spirodela intermedia</name>
    <name type="common">Intermediate duckweed</name>
    <dbReference type="NCBI Taxonomy" id="51605"/>
    <lineage>
        <taxon>Eukaryota</taxon>
        <taxon>Viridiplantae</taxon>
        <taxon>Streptophyta</taxon>
        <taxon>Embryophyta</taxon>
        <taxon>Tracheophyta</taxon>
        <taxon>Spermatophyta</taxon>
        <taxon>Magnoliopsida</taxon>
        <taxon>Liliopsida</taxon>
        <taxon>Araceae</taxon>
        <taxon>Lemnoideae</taxon>
        <taxon>Spirodela</taxon>
    </lineage>
</organism>
<name>A0A7I8K7R6_SPIIN</name>
<evidence type="ECO:0000313" key="1">
    <source>
        <dbReference type="EMBL" id="CAA7393755.1"/>
    </source>
</evidence>
<dbReference type="Proteomes" id="UP000663760">
    <property type="component" value="Chromosome 3"/>
</dbReference>
<evidence type="ECO:0000313" key="2">
    <source>
        <dbReference type="Proteomes" id="UP000663760"/>
    </source>
</evidence>
<reference evidence="1" key="1">
    <citation type="submission" date="2020-02" db="EMBL/GenBank/DDBJ databases">
        <authorList>
            <person name="Scholz U."/>
            <person name="Mascher M."/>
            <person name="Fiebig A."/>
        </authorList>
    </citation>
    <scope>NUCLEOTIDE SEQUENCE</scope>
</reference>
<gene>
    <name evidence="1" type="ORF">SI8410_03004466</name>
</gene>
<sequence>MVTLRNWYLNISSLMLMPVYCDNQATIFIIVNLTFHEQTKYIKIDCHYI</sequence>
<accession>A0A7I8K7R6</accession>
<keyword evidence="2" id="KW-1185">Reference proteome</keyword>
<proteinExistence type="predicted"/>